<dbReference type="PhylomeDB" id="B4HCN2"/>
<accession>B4HCN2</accession>
<protein>
    <submittedName>
        <fullName evidence="2">GL22382</fullName>
    </submittedName>
</protein>
<sequence>MKTMAAGGFGAAAWLAFEQPVTMAAAYADDISILITGVCPSTLSSIMERTLREIREWAEEVGLSINADKTDLILFTKRYKVPIWTPPKIDQTMLTPKSQVKYLGTVLDRKLAWRPNVVERVKKATLCIQEDAQQYMGPVTCSNALDLHLGGATNSAVWSLSVVAGY</sequence>
<dbReference type="InterPro" id="IPR000477">
    <property type="entry name" value="RT_dom"/>
</dbReference>
<feature type="domain" description="Reverse transcriptase" evidence="1">
    <location>
        <begin position="1"/>
        <end position="107"/>
    </location>
</feature>
<reference evidence="2 3" key="1">
    <citation type="journal article" date="2007" name="Nature">
        <title>Evolution of genes and genomes on the Drosophila phylogeny.</title>
        <authorList>
            <consortium name="Drosophila 12 Genomes Consortium"/>
            <person name="Clark A.G."/>
            <person name="Eisen M.B."/>
            <person name="Smith D.R."/>
            <person name="Bergman C.M."/>
            <person name="Oliver B."/>
            <person name="Markow T.A."/>
            <person name="Kaufman T.C."/>
            <person name="Kellis M."/>
            <person name="Gelbart W."/>
            <person name="Iyer V.N."/>
            <person name="Pollard D.A."/>
            <person name="Sackton T.B."/>
            <person name="Larracuente A.M."/>
            <person name="Singh N.D."/>
            <person name="Abad J.P."/>
            <person name="Abt D.N."/>
            <person name="Adryan B."/>
            <person name="Aguade M."/>
            <person name="Akashi H."/>
            <person name="Anderson W.W."/>
            <person name="Aquadro C.F."/>
            <person name="Ardell D.H."/>
            <person name="Arguello R."/>
            <person name="Artieri C.G."/>
            <person name="Barbash D.A."/>
            <person name="Barker D."/>
            <person name="Barsanti P."/>
            <person name="Batterham P."/>
            <person name="Batzoglou S."/>
            <person name="Begun D."/>
            <person name="Bhutkar A."/>
            <person name="Blanco E."/>
            <person name="Bosak S.A."/>
            <person name="Bradley R.K."/>
            <person name="Brand A.D."/>
            <person name="Brent M.R."/>
            <person name="Brooks A.N."/>
            <person name="Brown R.H."/>
            <person name="Butlin R.K."/>
            <person name="Caggese C."/>
            <person name="Calvi B.R."/>
            <person name="Bernardo de Carvalho A."/>
            <person name="Caspi A."/>
            <person name="Castrezana S."/>
            <person name="Celniker S.E."/>
            <person name="Chang J.L."/>
            <person name="Chapple C."/>
            <person name="Chatterji S."/>
            <person name="Chinwalla A."/>
            <person name="Civetta A."/>
            <person name="Clifton S.W."/>
            <person name="Comeron J.M."/>
            <person name="Costello J.C."/>
            <person name="Coyne J.A."/>
            <person name="Daub J."/>
            <person name="David R.G."/>
            <person name="Delcher A.L."/>
            <person name="Delehaunty K."/>
            <person name="Do C.B."/>
            <person name="Ebling H."/>
            <person name="Edwards K."/>
            <person name="Eickbush T."/>
            <person name="Evans J.D."/>
            <person name="Filipski A."/>
            <person name="Findeiss S."/>
            <person name="Freyhult E."/>
            <person name="Fulton L."/>
            <person name="Fulton R."/>
            <person name="Garcia A.C."/>
            <person name="Gardiner A."/>
            <person name="Garfield D.A."/>
            <person name="Garvin B.E."/>
            <person name="Gibson G."/>
            <person name="Gilbert D."/>
            <person name="Gnerre S."/>
            <person name="Godfrey J."/>
            <person name="Good R."/>
            <person name="Gotea V."/>
            <person name="Gravely B."/>
            <person name="Greenberg A.J."/>
            <person name="Griffiths-Jones S."/>
            <person name="Gross S."/>
            <person name="Guigo R."/>
            <person name="Gustafson E.A."/>
            <person name="Haerty W."/>
            <person name="Hahn M.W."/>
            <person name="Halligan D.L."/>
            <person name="Halpern A.L."/>
            <person name="Halter G.M."/>
            <person name="Han M.V."/>
            <person name="Heger A."/>
            <person name="Hillier L."/>
            <person name="Hinrichs A.S."/>
            <person name="Holmes I."/>
            <person name="Hoskins R.A."/>
            <person name="Hubisz M.J."/>
            <person name="Hultmark D."/>
            <person name="Huntley M.A."/>
            <person name="Jaffe D.B."/>
            <person name="Jagadeeshan S."/>
            <person name="Jeck W.R."/>
            <person name="Johnson J."/>
            <person name="Jones C.D."/>
            <person name="Jordan W.C."/>
            <person name="Karpen G.H."/>
            <person name="Kataoka E."/>
            <person name="Keightley P.D."/>
            <person name="Kheradpour P."/>
            <person name="Kirkness E.F."/>
            <person name="Koerich L.B."/>
            <person name="Kristiansen K."/>
            <person name="Kudrna D."/>
            <person name="Kulathinal R.J."/>
            <person name="Kumar S."/>
            <person name="Kwok R."/>
            <person name="Lander E."/>
            <person name="Langley C.H."/>
            <person name="Lapoint R."/>
            <person name="Lazzaro B.P."/>
            <person name="Lee S.J."/>
            <person name="Levesque L."/>
            <person name="Li R."/>
            <person name="Lin C.F."/>
            <person name="Lin M.F."/>
            <person name="Lindblad-Toh K."/>
            <person name="Llopart A."/>
            <person name="Long M."/>
            <person name="Low L."/>
            <person name="Lozovsky E."/>
            <person name="Lu J."/>
            <person name="Luo M."/>
            <person name="Machado C.A."/>
            <person name="Makalowski W."/>
            <person name="Marzo M."/>
            <person name="Matsuda M."/>
            <person name="Matzkin L."/>
            <person name="McAllister B."/>
            <person name="McBride C.S."/>
            <person name="McKernan B."/>
            <person name="McKernan K."/>
            <person name="Mendez-Lago M."/>
            <person name="Minx P."/>
            <person name="Mollenhauer M.U."/>
            <person name="Montooth K."/>
            <person name="Mount S.M."/>
            <person name="Mu X."/>
            <person name="Myers E."/>
            <person name="Negre B."/>
            <person name="Newfeld S."/>
            <person name="Nielsen R."/>
            <person name="Noor M.A."/>
            <person name="O'Grady P."/>
            <person name="Pachter L."/>
            <person name="Papaceit M."/>
            <person name="Parisi M.J."/>
            <person name="Parisi M."/>
            <person name="Parts L."/>
            <person name="Pedersen J.S."/>
            <person name="Pesole G."/>
            <person name="Phillippy A.M."/>
            <person name="Ponting C.P."/>
            <person name="Pop M."/>
            <person name="Porcelli D."/>
            <person name="Powell J.R."/>
            <person name="Prohaska S."/>
            <person name="Pruitt K."/>
            <person name="Puig M."/>
            <person name="Quesneville H."/>
            <person name="Ram K.R."/>
            <person name="Rand D."/>
            <person name="Rasmussen M.D."/>
            <person name="Reed L.K."/>
            <person name="Reenan R."/>
            <person name="Reily A."/>
            <person name="Remington K.A."/>
            <person name="Rieger T.T."/>
            <person name="Ritchie M.G."/>
            <person name="Robin C."/>
            <person name="Rogers Y.H."/>
            <person name="Rohde C."/>
            <person name="Rozas J."/>
            <person name="Rubenfield M.J."/>
            <person name="Ruiz A."/>
            <person name="Russo S."/>
            <person name="Salzberg S.L."/>
            <person name="Sanchez-Gracia A."/>
            <person name="Saranga D.J."/>
            <person name="Sato H."/>
            <person name="Schaeffer S.W."/>
            <person name="Schatz M.C."/>
            <person name="Schlenke T."/>
            <person name="Schwartz R."/>
            <person name="Segarra C."/>
            <person name="Singh R.S."/>
            <person name="Sirot L."/>
            <person name="Sirota M."/>
            <person name="Sisneros N.B."/>
            <person name="Smith C.D."/>
            <person name="Smith T.F."/>
            <person name="Spieth J."/>
            <person name="Stage D.E."/>
            <person name="Stark A."/>
            <person name="Stephan W."/>
            <person name="Strausberg R.L."/>
            <person name="Strempel S."/>
            <person name="Sturgill D."/>
            <person name="Sutton G."/>
            <person name="Sutton G.G."/>
            <person name="Tao W."/>
            <person name="Teichmann S."/>
            <person name="Tobari Y.N."/>
            <person name="Tomimura Y."/>
            <person name="Tsolas J.M."/>
            <person name="Valente V.L."/>
            <person name="Venter E."/>
            <person name="Venter J.C."/>
            <person name="Vicario S."/>
            <person name="Vieira F.G."/>
            <person name="Vilella A.J."/>
            <person name="Villasante A."/>
            <person name="Walenz B."/>
            <person name="Wang J."/>
            <person name="Wasserman M."/>
            <person name="Watts T."/>
            <person name="Wilson D."/>
            <person name="Wilson R.K."/>
            <person name="Wing R.A."/>
            <person name="Wolfner M.F."/>
            <person name="Wong A."/>
            <person name="Wong G.K."/>
            <person name="Wu C.I."/>
            <person name="Wu G."/>
            <person name="Yamamoto D."/>
            <person name="Yang H.P."/>
            <person name="Yang S.P."/>
            <person name="Yorke J.A."/>
            <person name="Yoshida K."/>
            <person name="Zdobnov E."/>
            <person name="Zhang P."/>
            <person name="Zhang Y."/>
            <person name="Zimin A.V."/>
            <person name="Baldwin J."/>
            <person name="Abdouelleil A."/>
            <person name="Abdulkadir J."/>
            <person name="Abebe A."/>
            <person name="Abera B."/>
            <person name="Abreu J."/>
            <person name="Acer S.C."/>
            <person name="Aftuck L."/>
            <person name="Alexander A."/>
            <person name="An P."/>
            <person name="Anderson E."/>
            <person name="Anderson S."/>
            <person name="Arachi H."/>
            <person name="Azer M."/>
            <person name="Bachantsang P."/>
            <person name="Barry A."/>
            <person name="Bayul T."/>
            <person name="Berlin A."/>
            <person name="Bessette D."/>
            <person name="Bloom T."/>
            <person name="Blye J."/>
            <person name="Boguslavskiy L."/>
            <person name="Bonnet C."/>
            <person name="Boukhgalter B."/>
            <person name="Bourzgui I."/>
            <person name="Brown A."/>
            <person name="Cahill P."/>
            <person name="Channer S."/>
            <person name="Cheshatsang Y."/>
            <person name="Chuda L."/>
            <person name="Citroen M."/>
            <person name="Collymore A."/>
            <person name="Cooke P."/>
            <person name="Costello M."/>
            <person name="D'Aco K."/>
            <person name="Daza R."/>
            <person name="De Haan G."/>
            <person name="DeGray S."/>
            <person name="DeMaso C."/>
            <person name="Dhargay N."/>
            <person name="Dooley K."/>
            <person name="Dooley E."/>
            <person name="Doricent M."/>
            <person name="Dorje P."/>
            <person name="Dorjee K."/>
            <person name="Dupes A."/>
            <person name="Elong R."/>
            <person name="Falk J."/>
            <person name="Farina A."/>
            <person name="Faro S."/>
            <person name="Ferguson D."/>
            <person name="Fisher S."/>
            <person name="Foley C.D."/>
            <person name="Franke A."/>
            <person name="Friedrich D."/>
            <person name="Gadbois L."/>
            <person name="Gearin G."/>
            <person name="Gearin C.R."/>
            <person name="Giannoukos G."/>
            <person name="Goode T."/>
            <person name="Graham J."/>
            <person name="Grandbois E."/>
            <person name="Grewal S."/>
            <person name="Gyaltsen K."/>
            <person name="Hafez N."/>
            <person name="Hagos B."/>
            <person name="Hall J."/>
            <person name="Henson C."/>
            <person name="Hollinger A."/>
            <person name="Honan T."/>
            <person name="Huard M.D."/>
            <person name="Hughes L."/>
            <person name="Hurhula B."/>
            <person name="Husby M.E."/>
            <person name="Kamat A."/>
            <person name="Kanga B."/>
            <person name="Kashin S."/>
            <person name="Khazanovich D."/>
            <person name="Kisner P."/>
            <person name="Lance K."/>
            <person name="Lara M."/>
            <person name="Lee W."/>
            <person name="Lennon N."/>
            <person name="Letendre F."/>
            <person name="LeVine R."/>
            <person name="Lipovsky A."/>
            <person name="Liu X."/>
            <person name="Liu J."/>
            <person name="Liu S."/>
            <person name="Lokyitsang T."/>
            <person name="Lokyitsang Y."/>
            <person name="Lubonja R."/>
            <person name="Lui A."/>
            <person name="MacDonald P."/>
            <person name="Magnisalis V."/>
            <person name="Maru K."/>
            <person name="Matthews C."/>
            <person name="McCusker W."/>
            <person name="McDonough S."/>
            <person name="Mehta T."/>
            <person name="Meldrim J."/>
            <person name="Meneus L."/>
            <person name="Mihai O."/>
            <person name="Mihalev A."/>
            <person name="Mihova T."/>
            <person name="Mittelman R."/>
            <person name="Mlenga V."/>
            <person name="Montmayeur A."/>
            <person name="Mulrain L."/>
            <person name="Navidi A."/>
            <person name="Naylor J."/>
            <person name="Negash T."/>
            <person name="Nguyen T."/>
            <person name="Nguyen N."/>
            <person name="Nicol R."/>
            <person name="Norbu C."/>
            <person name="Norbu N."/>
            <person name="Novod N."/>
            <person name="O'Neill B."/>
            <person name="Osman S."/>
            <person name="Markiewicz E."/>
            <person name="Oyono O.L."/>
            <person name="Patti C."/>
            <person name="Phunkhang P."/>
            <person name="Pierre F."/>
            <person name="Priest M."/>
            <person name="Raghuraman S."/>
            <person name="Rege F."/>
            <person name="Reyes R."/>
            <person name="Rise C."/>
            <person name="Rogov P."/>
            <person name="Ross K."/>
            <person name="Ryan E."/>
            <person name="Settipalli S."/>
            <person name="Shea T."/>
            <person name="Sherpa N."/>
            <person name="Shi L."/>
            <person name="Shih D."/>
            <person name="Sparrow T."/>
            <person name="Spaulding J."/>
            <person name="Stalker J."/>
            <person name="Stange-Thomann N."/>
            <person name="Stavropoulos S."/>
            <person name="Stone C."/>
            <person name="Strader C."/>
            <person name="Tesfaye S."/>
            <person name="Thomson T."/>
            <person name="Thoulutsang Y."/>
            <person name="Thoulutsang D."/>
            <person name="Topham K."/>
            <person name="Topping I."/>
            <person name="Tsamla T."/>
            <person name="Vassiliev H."/>
            <person name="Vo A."/>
            <person name="Wangchuk T."/>
            <person name="Wangdi T."/>
            <person name="Weiand M."/>
            <person name="Wilkinson J."/>
            <person name="Wilson A."/>
            <person name="Yadav S."/>
            <person name="Young G."/>
            <person name="Yu Q."/>
            <person name="Zembek L."/>
            <person name="Zhong D."/>
            <person name="Zimmer A."/>
            <person name="Zwirko Z."/>
            <person name="Jaffe D.B."/>
            <person name="Alvarez P."/>
            <person name="Brockman W."/>
            <person name="Butler J."/>
            <person name="Chin C."/>
            <person name="Gnerre S."/>
            <person name="Grabherr M."/>
            <person name="Kleber M."/>
            <person name="Mauceli E."/>
            <person name="MacCallum I."/>
        </authorList>
    </citation>
    <scope>NUCLEOTIDE SEQUENCE [LARGE SCALE GENOMIC DNA]</scope>
    <source>
        <strain evidence="3">MSH-3 / Tucson 14011-0111.49</strain>
    </source>
</reference>
<evidence type="ECO:0000313" key="3">
    <source>
        <dbReference type="Proteomes" id="UP000008744"/>
    </source>
</evidence>
<name>B4HCN2_DROPE</name>
<evidence type="ECO:0000313" key="2">
    <source>
        <dbReference type="EMBL" id="EDW27923.1"/>
    </source>
</evidence>
<organism evidence="3">
    <name type="scientific">Drosophila persimilis</name>
    <name type="common">Fruit fly</name>
    <dbReference type="NCBI Taxonomy" id="7234"/>
    <lineage>
        <taxon>Eukaryota</taxon>
        <taxon>Metazoa</taxon>
        <taxon>Ecdysozoa</taxon>
        <taxon>Arthropoda</taxon>
        <taxon>Hexapoda</taxon>
        <taxon>Insecta</taxon>
        <taxon>Pterygota</taxon>
        <taxon>Neoptera</taxon>
        <taxon>Endopterygota</taxon>
        <taxon>Diptera</taxon>
        <taxon>Brachycera</taxon>
        <taxon>Muscomorpha</taxon>
        <taxon>Ephydroidea</taxon>
        <taxon>Drosophilidae</taxon>
        <taxon>Drosophila</taxon>
        <taxon>Sophophora</taxon>
    </lineage>
</organism>
<dbReference type="Proteomes" id="UP000008744">
    <property type="component" value="Unassembled WGS sequence"/>
</dbReference>
<proteinExistence type="predicted"/>
<dbReference type="eggNOG" id="KOG1075">
    <property type="taxonomic scope" value="Eukaryota"/>
</dbReference>
<dbReference type="EMBL" id="CH479368">
    <property type="protein sequence ID" value="EDW27923.1"/>
    <property type="molecule type" value="Genomic_DNA"/>
</dbReference>
<dbReference type="PROSITE" id="PS50878">
    <property type="entry name" value="RT_POL"/>
    <property type="match status" value="1"/>
</dbReference>
<keyword evidence="3" id="KW-1185">Reference proteome</keyword>
<dbReference type="HOGENOM" id="CLU_1604457_0_0_1"/>
<gene>
    <name evidence="2" type="primary">Dper\GL22382</name>
    <name evidence="2" type="ORF">Dper_GL22382</name>
</gene>
<evidence type="ECO:0000259" key="1">
    <source>
        <dbReference type="PROSITE" id="PS50878"/>
    </source>
</evidence>
<dbReference type="AlphaFoldDB" id="B4HCN2"/>
<dbReference type="Pfam" id="PF00078">
    <property type="entry name" value="RVT_1"/>
    <property type="match status" value="1"/>
</dbReference>